<dbReference type="Pfam" id="PF14027">
    <property type="entry name" value="Questin_oxidase"/>
    <property type="match status" value="1"/>
</dbReference>
<reference evidence="2" key="2">
    <citation type="submission" date="2021-10" db="EMBL/GenBank/DDBJ databases">
        <title>Phylogenomics reveals ancestral predisposition of the termite-cultivated fungus Termitomyces towards a domesticated lifestyle.</title>
        <authorList>
            <person name="Auxier B."/>
            <person name="Grum-Grzhimaylo A."/>
            <person name="Cardenas M.E."/>
            <person name="Lodge J.D."/>
            <person name="Laessoe T."/>
            <person name="Pedersen O."/>
            <person name="Smith M.E."/>
            <person name="Kuyper T.W."/>
            <person name="Franco-Molano E.A."/>
            <person name="Baroni T.J."/>
            <person name="Aanen D.K."/>
        </authorList>
    </citation>
    <scope>NUCLEOTIDE SEQUENCE</scope>
    <source>
        <strain evidence="2">D49</strain>
    </source>
</reference>
<sequence>MDLFPIPSFPPSAILPRPWPGINPESTAALREVLNDNHKRWFIFFNDRNLHNHCAHHAIANWAFGGSADIIKAGYQKDSAIQRAAFDSPKDINLENFKDHIGDRNYYGGYLTFFTNAVREHGIAATIERYVFTEDMNIDPSADHNPYVFNRLLGGVFHPMIHVGYGLEFGLPGMVIEGLAQTVVHADNATAAIPDGFFNYANVKSLEDNTLSRLESLVVSEESSTKKSDGVHAFTVLQRILDDPELGKAKDIENPLAAFQDIMKVHRDTLTKHMSDWYVDVTKPFEVERKIEELSWVNVLIYAVGGWAESKEFNADFLHMHMVTSSIFLAAYAAYLKPSSQEQLLRAYFLVSLGWWVSRGRAALDIDGFYAGTSAHPQPSGPLPTPHEKALGGIVTPNAWLPIIESSIVHPDDHVSKIQRTFAHYNTLYGTRESGRQDFSTTQLRGAEKLDGSLFIRAAGLTAQQIGRVREGEPPVFWSFDGFFESNT</sequence>
<dbReference type="PANTHER" id="PTHR35870:SF1">
    <property type="entry name" value="PROTEIN, PUTATIVE (AFU_ORTHOLOGUE AFUA_5G03330)-RELATED"/>
    <property type="match status" value="1"/>
</dbReference>
<evidence type="ECO:0000256" key="1">
    <source>
        <dbReference type="ARBA" id="ARBA00023002"/>
    </source>
</evidence>
<keyword evidence="1" id="KW-0560">Oxidoreductase</keyword>
<dbReference type="EMBL" id="JABCKI010006239">
    <property type="protein sequence ID" value="KAG5634898.1"/>
    <property type="molecule type" value="Genomic_DNA"/>
</dbReference>
<reference evidence="2" key="1">
    <citation type="submission" date="2021-02" db="EMBL/GenBank/DDBJ databases">
        <authorList>
            <person name="Nieuwenhuis M."/>
            <person name="Van De Peppel L.J.J."/>
        </authorList>
    </citation>
    <scope>NUCLEOTIDE SEQUENCE</scope>
    <source>
        <strain evidence="2">D49</strain>
    </source>
</reference>
<dbReference type="GO" id="GO:0016491">
    <property type="term" value="F:oxidoreductase activity"/>
    <property type="evidence" value="ECO:0007669"/>
    <property type="project" value="UniProtKB-KW"/>
</dbReference>
<organism evidence="2 3">
    <name type="scientific">Sphagnurus paluster</name>
    <dbReference type="NCBI Taxonomy" id="117069"/>
    <lineage>
        <taxon>Eukaryota</taxon>
        <taxon>Fungi</taxon>
        <taxon>Dikarya</taxon>
        <taxon>Basidiomycota</taxon>
        <taxon>Agaricomycotina</taxon>
        <taxon>Agaricomycetes</taxon>
        <taxon>Agaricomycetidae</taxon>
        <taxon>Agaricales</taxon>
        <taxon>Tricholomatineae</taxon>
        <taxon>Lyophyllaceae</taxon>
        <taxon>Sphagnurus</taxon>
    </lineage>
</organism>
<dbReference type="AlphaFoldDB" id="A0A9P7FN30"/>
<proteinExistence type="predicted"/>
<dbReference type="PANTHER" id="PTHR35870">
    <property type="entry name" value="PROTEIN, PUTATIVE (AFU_ORTHOLOGUE AFUA_5G03330)-RELATED"/>
    <property type="match status" value="1"/>
</dbReference>
<evidence type="ECO:0000313" key="2">
    <source>
        <dbReference type="EMBL" id="KAG5634898.1"/>
    </source>
</evidence>
<name>A0A9P7FN30_9AGAR</name>
<comment type="caution">
    <text evidence="2">The sequence shown here is derived from an EMBL/GenBank/DDBJ whole genome shotgun (WGS) entry which is preliminary data.</text>
</comment>
<protein>
    <recommendedName>
        <fullName evidence="4">Oxidoreductase AflY</fullName>
    </recommendedName>
</protein>
<evidence type="ECO:0008006" key="4">
    <source>
        <dbReference type="Google" id="ProtNLM"/>
    </source>
</evidence>
<dbReference type="Proteomes" id="UP000717328">
    <property type="component" value="Unassembled WGS sequence"/>
</dbReference>
<dbReference type="InterPro" id="IPR025337">
    <property type="entry name" value="Questin_oxidase-like"/>
</dbReference>
<dbReference type="OrthoDB" id="10004862at2759"/>
<keyword evidence="3" id="KW-1185">Reference proteome</keyword>
<evidence type="ECO:0000313" key="3">
    <source>
        <dbReference type="Proteomes" id="UP000717328"/>
    </source>
</evidence>
<gene>
    <name evidence="2" type="ORF">H0H81_000397</name>
</gene>
<accession>A0A9P7FN30</accession>